<accession>A0ABT7MGP2</accession>
<organism evidence="4 5">
    <name type="scientific">Actinomycetospora termitidis</name>
    <dbReference type="NCBI Taxonomy" id="3053470"/>
    <lineage>
        <taxon>Bacteria</taxon>
        <taxon>Bacillati</taxon>
        <taxon>Actinomycetota</taxon>
        <taxon>Actinomycetes</taxon>
        <taxon>Pseudonocardiales</taxon>
        <taxon>Pseudonocardiaceae</taxon>
        <taxon>Actinomycetospora</taxon>
    </lineage>
</organism>
<dbReference type="InterPro" id="IPR036629">
    <property type="entry name" value="YjbJ_sf"/>
</dbReference>
<comment type="similarity">
    <text evidence="1">Belongs to the UPF0337 (CsbD) family.</text>
</comment>
<dbReference type="EMBL" id="JASVWF010000008">
    <property type="protein sequence ID" value="MDL5159844.1"/>
    <property type="molecule type" value="Genomic_DNA"/>
</dbReference>
<evidence type="ECO:0000313" key="4">
    <source>
        <dbReference type="EMBL" id="MDL5159844.1"/>
    </source>
</evidence>
<feature type="compositionally biased region" description="Basic and acidic residues" evidence="2">
    <location>
        <begin position="47"/>
        <end position="56"/>
    </location>
</feature>
<evidence type="ECO:0000259" key="3">
    <source>
        <dbReference type="Pfam" id="PF05532"/>
    </source>
</evidence>
<reference evidence="4 5" key="1">
    <citation type="submission" date="2023-06" db="EMBL/GenBank/DDBJ databases">
        <title>Actinomycetospora Odt1-22.</title>
        <authorList>
            <person name="Supong K."/>
        </authorList>
    </citation>
    <scope>NUCLEOTIDE SEQUENCE [LARGE SCALE GENOMIC DNA]</scope>
    <source>
        <strain evidence="4 5">Odt1-22</strain>
    </source>
</reference>
<dbReference type="Gene3D" id="1.10.1470.10">
    <property type="entry name" value="YjbJ"/>
    <property type="match status" value="1"/>
</dbReference>
<sequence>MSTEKKADNKIDEVAGKVKEAVGKTVGNESLTAEGKAQSTKANVKQAGEKVKDAFK</sequence>
<feature type="compositionally biased region" description="Polar residues" evidence="2">
    <location>
        <begin position="27"/>
        <end position="43"/>
    </location>
</feature>
<comment type="caution">
    <text evidence="4">The sequence shown here is derived from an EMBL/GenBank/DDBJ whole genome shotgun (WGS) entry which is preliminary data.</text>
</comment>
<dbReference type="Pfam" id="PF05532">
    <property type="entry name" value="CsbD"/>
    <property type="match status" value="1"/>
</dbReference>
<evidence type="ECO:0000256" key="1">
    <source>
        <dbReference type="ARBA" id="ARBA00009129"/>
    </source>
</evidence>
<keyword evidence="5" id="KW-1185">Reference proteome</keyword>
<name>A0ABT7MGP2_9PSEU</name>
<evidence type="ECO:0000256" key="2">
    <source>
        <dbReference type="SAM" id="MobiDB-lite"/>
    </source>
</evidence>
<dbReference type="InterPro" id="IPR008462">
    <property type="entry name" value="CsbD"/>
</dbReference>
<evidence type="ECO:0000313" key="5">
    <source>
        <dbReference type="Proteomes" id="UP001231924"/>
    </source>
</evidence>
<proteinExistence type="inferred from homology"/>
<dbReference type="SUPFAM" id="SSF69047">
    <property type="entry name" value="Hypothetical protein YjbJ"/>
    <property type="match status" value="1"/>
</dbReference>
<feature type="domain" description="CsbD-like" evidence="3">
    <location>
        <begin position="6"/>
        <end position="56"/>
    </location>
</feature>
<gene>
    <name evidence="4" type="ORF">QRT03_28010</name>
</gene>
<dbReference type="RefSeq" id="WP_286056448.1">
    <property type="nucleotide sequence ID" value="NZ_JASVWF010000008.1"/>
</dbReference>
<feature type="region of interest" description="Disordered" evidence="2">
    <location>
        <begin position="24"/>
        <end position="56"/>
    </location>
</feature>
<protein>
    <submittedName>
        <fullName evidence="4">CsbD family protein</fullName>
    </submittedName>
</protein>
<dbReference type="Proteomes" id="UP001231924">
    <property type="component" value="Unassembled WGS sequence"/>
</dbReference>